<sequence>MIADNFIYCKPETKKDAVKAYEKLKKESNKVFYYGGGSEIITMARAGSNVPDAVIDIKGIPECNVLELKNDVLIIGGAVSLNDINESKLFPLLGTAGARIADHTNQCRITVGGNICGTIIYRETVLPLLLTDAKVSIYGPGRRRTLPLNEIFHERIKLDQGEFIYQIKVKKEMTETPFIHVKKTANEKIDYPLVTVCVTQYKGRLRMAFSGICSYPFRSTDIEEVINNPEISVGDKLNLIHNLLPEPPLTDYEGSGKYRIFVMKNIIEKILERYHNNAKIL</sequence>
<dbReference type="InterPro" id="IPR036318">
    <property type="entry name" value="FAD-bd_PCMH-like_sf"/>
</dbReference>
<evidence type="ECO:0000256" key="2">
    <source>
        <dbReference type="ARBA" id="ARBA00022827"/>
    </source>
</evidence>
<keyword evidence="6" id="KW-1185">Reference proteome</keyword>
<dbReference type="InterPro" id="IPR016166">
    <property type="entry name" value="FAD-bd_PCMH"/>
</dbReference>
<evidence type="ECO:0000256" key="1">
    <source>
        <dbReference type="ARBA" id="ARBA00022630"/>
    </source>
</evidence>
<dbReference type="Proteomes" id="UP000198806">
    <property type="component" value="Unassembled WGS sequence"/>
</dbReference>
<dbReference type="Gene3D" id="3.30.43.10">
    <property type="entry name" value="Uridine Diphospho-n-acetylenolpyruvylglucosamine Reductase, domain 2"/>
    <property type="match status" value="1"/>
</dbReference>
<keyword evidence="2" id="KW-0274">FAD</keyword>
<dbReference type="STRING" id="1527.SAMN04489757_10352"/>
<dbReference type="RefSeq" id="WP_091684177.1">
    <property type="nucleotide sequence ID" value="NZ_BAABFM010000006.1"/>
</dbReference>
<name>A0A1I5CGJ2_9FIRM</name>
<dbReference type="InterPro" id="IPR002346">
    <property type="entry name" value="Mopterin_DH_FAD-bd"/>
</dbReference>
<feature type="domain" description="FAD-binding PCMH-type" evidence="4">
    <location>
        <begin position="1"/>
        <end position="174"/>
    </location>
</feature>
<dbReference type="AlphaFoldDB" id="A0A1I5CGJ2"/>
<accession>A0A1I5CGJ2</accession>
<dbReference type="OrthoDB" id="9789842at2"/>
<proteinExistence type="predicted"/>
<dbReference type="PANTHER" id="PTHR42659">
    <property type="entry name" value="XANTHINE DEHYDROGENASE SUBUNIT C-RELATED"/>
    <property type="match status" value="1"/>
</dbReference>
<dbReference type="PROSITE" id="PS51387">
    <property type="entry name" value="FAD_PCMH"/>
    <property type="match status" value="1"/>
</dbReference>
<dbReference type="InterPro" id="IPR036683">
    <property type="entry name" value="CO_DH_flav_C_dom_sf"/>
</dbReference>
<dbReference type="InterPro" id="IPR016167">
    <property type="entry name" value="FAD-bd_PCMH_sub1"/>
</dbReference>
<keyword evidence="3" id="KW-0560">Oxidoreductase</keyword>
<protein>
    <submittedName>
        <fullName evidence="5">CO or xanthine dehydrogenase, FAD-binding subunit</fullName>
    </submittedName>
</protein>
<organism evidence="5 6">
    <name type="scientific">Anaerocolumna aminovalerica</name>
    <dbReference type="NCBI Taxonomy" id="1527"/>
    <lineage>
        <taxon>Bacteria</taxon>
        <taxon>Bacillati</taxon>
        <taxon>Bacillota</taxon>
        <taxon>Clostridia</taxon>
        <taxon>Lachnospirales</taxon>
        <taxon>Lachnospiraceae</taxon>
        <taxon>Anaerocolumna</taxon>
    </lineage>
</organism>
<evidence type="ECO:0000313" key="5">
    <source>
        <dbReference type="EMBL" id="SFN86120.1"/>
    </source>
</evidence>
<dbReference type="InterPro" id="IPR051312">
    <property type="entry name" value="Diverse_Substr_Oxidored"/>
</dbReference>
<evidence type="ECO:0000259" key="4">
    <source>
        <dbReference type="PROSITE" id="PS51387"/>
    </source>
</evidence>
<gene>
    <name evidence="5" type="ORF">SAMN04489757_10352</name>
</gene>
<dbReference type="PANTHER" id="PTHR42659:SF2">
    <property type="entry name" value="XANTHINE DEHYDROGENASE SUBUNIT C-RELATED"/>
    <property type="match status" value="1"/>
</dbReference>
<evidence type="ECO:0000313" key="6">
    <source>
        <dbReference type="Proteomes" id="UP000198806"/>
    </source>
</evidence>
<dbReference type="GO" id="GO:0071949">
    <property type="term" value="F:FAD binding"/>
    <property type="evidence" value="ECO:0007669"/>
    <property type="project" value="InterPro"/>
</dbReference>
<dbReference type="Gene3D" id="3.30.465.10">
    <property type="match status" value="1"/>
</dbReference>
<dbReference type="GO" id="GO:0016491">
    <property type="term" value="F:oxidoreductase activity"/>
    <property type="evidence" value="ECO:0007669"/>
    <property type="project" value="UniProtKB-KW"/>
</dbReference>
<reference evidence="5 6" key="1">
    <citation type="submission" date="2016-10" db="EMBL/GenBank/DDBJ databases">
        <authorList>
            <person name="de Groot N.N."/>
        </authorList>
    </citation>
    <scope>NUCLEOTIDE SEQUENCE [LARGE SCALE GENOMIC DNA]</scope>
    <source>
        <strain evidence="5 6">DSM 1283</strain>
    </source>
</reference>
<keyword evidence="1" id="KW-0285">Flavoprotein</keyword>
<dbReference type="SUPFAM" id="SSF56176">
    <property type="entry name" value="FAD-binding/transporter-associated domain-like"/>
    <property type="match status" value="1"/>
</dbReference>
<dbReference type="InterPro" id="IPR016169">
    <property type="entry name" value="FAD-bd_PCMH_sub2"/>
</dbReference>
<dbReference type="SUPFAM" id="SSF55447">
    <property type="entry name" value="CO dehydrogenase flavoprotein C-terminal domain-like"/>
    <property type="match status" value="1"/>
</dbReference>
<dbReference type="Pfam" id="PF00941">
    <property type="entry name" value="FAD_binding_5"/>
    <property type="match status" value="1"/>
</dbReference>
<evidence type="ECO:0000256" key="3">
    <source>
        <dbReference type="ARBA" id="ARBA00023002"/>
    </source>
</evidence>
<dbReference type="EMBL" id="FOWD01000003">
    <property type="protein sequence ID" value="SFN86120.1"/>
    <property type="molecule type" value="Genomic_DNA"/>
</dbReference>